<dbReference type="PROSITE" id="PS51885">
    <property type="entry name" value="NEPRILYSIN"/>
    <property type="match status" value="1"/>
</dbReference>
<evidence type="ECO:0000313" key="13">
    <source>
        <dbReference type="Proteomes" id="UP000007151"/>
    </source>
</evidence>
<feature type="domain" description="Peptidase M13 C-terminal" evidence="10">
    <location>
        <begin position="646"/>
        <end position="849"/>
    </location>
</feature>
<dbReference type="InterPro" id="IPR018497">
    <property type="entry name" value="Peptidase_M13_C"/>
</dbReference>
<proteinExistence type="inferred from homology"/>
<dbReference type="CDD" id="cd08662">
    <property type="entry name" value="M13"/>
    <property type="match status" value="1"/>
</dbReference>
<evidence type="ECO:0000256" key="7">
    <source>
        <dbReference type="ARBA" id="ARBA00022833"/>
    </source>
</evidence>
<dbReference type="PRINTS" id="PR00786">
    <property type="entry name" value="NEPRILYSIN"/>
</dbReference>
<evidence type="ECO:0000256" key="5">
    <source>
        <dbReference type="ARBA" id="ARBA00022723"/>
    </source>
</evidence>
<sequence length="850" mass="97574">GVSFIGWHQRTKLERILLVITAFLLVAILLTTCLLLTIKGPSYIPVPPCYNPEPKEESSVCLSGSCIYTASEVIRALDETQDPCEDFYDFACGGWLKNNPIPEGKSSWGIFSKIELQNQLIIRSAIEKVNVSDKNSAETKARIYYDACIDGNETIEKLGEKPLISVIKKLGGWHLVTNTLVKQRKWDLQRLLQDVQNTYNLGGFFNWAVTEDDRNSSKHVIVLDQGGLNLPTRDNYLNATAHKKVLDAYLDYMTKICTLLGANETEARAQMSKVIQFETELANITIPSEDRRDEEGLYNPYTVKQWQREAPFLNWSMFFNDAFKLVNRSISDNERIVVYAPEYFRNLTRLVRKYSKSEEDQKTLTSYMMWQVSRSLSSYLSKSFRDATKILRKALFGSEGTEESWRYCVTDTNNAVGFAVGAMFVREVFHGEAKTQGEIMIDNIRAAFKKNLKNLIWMDEETRDAAEIKADAITDMIGFPDYILNKDELDKQYEELDVRPNKYFENNIAFNTYSLKHDLRKLDKPVNKTKWGMTPSTVNAYYTPTKNQIVFPAGILQLPFYDGDNPKSVNYGAMGVVMGHELTHAFDDQGREYDRFGNLNRWWNNATIARFKQRTQCIQKQYSTYEIEGQHLNGKQTLGMTPSTVNAYYTPTKNQIVFPAGILQLPFYDGDNPKSVNYGAMGVVMGHELTHAFDDQGREYDRFGNLNRWWNNATIARFKQRTQCIQKQYSTYEIEGQHLNGKQTLGENIADNGGLKASFHAYKEYSKNSKVNLTLPGLKYNHRQLFFISFAQVWCSAMTKESTKMQIEKDDHTVAKYRVIGPISNLREFSEEFNCPVGSKMNPKHKCEVW</sequence>
<organism evidence="12 13">
    <name type="scientific">Danaus plexippus plexippus</name>
    <dbReference type="NCBI Taxonomy" id="278856"/>
    <lineage>
        <taxon>Eukaryota</taxon>
        <taxon>Metazoa</taxon>
        <taxon>Ecdysozoa</taxon>
        <taxon>Arthropoda</taxon>
        <taxon>Hexapoda</taxon>
        <taxon>Insecta</taxon>
        <taxon>Pterygota</taxon>
        <taxon>Neoptera</taxon>
        <taxon>Endopterygota</taxon>
        <taxon>Lepidoptera</taxon>
        <taxon>Glossata</taxon>
        <taxon>Ditrysia</taxon>
        <taxon>Papilionoidea</taxon>
        <taxon>Nymphalidae</taxon>
        <taxon>Danainae</taxon>
        <taxon>Danaini</taxon>
        <taxon>Danaina</taxon>
        <taxon>Danaus</taxon>
        <taxon>Danaus</taxon>
    </lineage>
</organism>
<reference evidence="12 13" key="1">
    <citation type="journal article" date="2011" name="Cell">
        <title>The monarch butterfly genome yields insights into long-distance migration.</title>
        <authorList>
            <person name="Zhan S."/>
            <person name="Merlin C."/>
            <person name="Boore J.L."/>
            <person name="Reppert S.M."/>
        </authorList>
    </citation>
    <scope>NUCLEOTIDE SEQUENCE [LARGE SCALE GENOMIC DNA]</scope>
    <source>
        <strain evidence="12">F-2</strain>
    </source>
</reference>
<dbReference type="KEGG" id="dpl:KGM_208618B"/>
<protein>
    <submittedName>
        <fullName evidence="12">Endothelin-converting enzyme</fullName>
    </submittedName>
</protein>
<keyword evidence="9" id="KW-1133">Transmembrane helix</keyword>
<comment type="subcellular location">
    <subcellularLocation>
        <location evidence="2">Cell membrane</location>
        <topology evidence="2">Single-pass type II membrane protein</topology>
    </subcellularLocation>
</comment>
<dbReference type="InterPro" id="IPR008753">
    <property type="entry name" value="Peptidase_M13_N"/>
</dbReference>
<dbReference type="InterPro" id="IPR000718">
    <property type="entry name" value="Peptidase_M13"/>
</dbReference>
<comment type="caution">
    <text evidence="12">The sequence shown here is derived from an EMBL/GenBank/DDBJ whole genome shotgun (WGS) entry which is preliminary data.</text>
</comment>
<dbReference type="EMBL" id="AGBW02014530">
    <property type="protein sequence ID" value="OWR41506.1"/>
    <property type="molecule type" value="Genomic_DNA"/>
</dbReference>
<dbReference type="GO" id="GO:0005886">
    <property type="term" value="C:plasma membrane"/>
    <property type="evidence" value="ECO:0007669"/>
    <property type="project" value="UniProtKB-SubCell"/>
</dbReference>
<feature type="domain" description="Peptidase M13 C-terminal" evidence="10">
    <location>
        <begin position="539"/>
        <end position="639"/>
    </location>
</feature>
<dbReference type="Pfam" id="PF01431">
    <property type="entry name" value="Peptidase_M13"/>
    <property type="match status" value="2"/>
</dbReference>
<keyword evidence="9" id="KW-0812">Transmembrane</keyword>
<dbReference type="PANTHER" id="PTHR11733">
    <property type="entry name" value="ZINC METALLOPROTEASE FAMILY M13 NEPRILYSIN-RELATED"/>
    <property type="match status" value="1"/>
</dbReference>
<keyword evidence="7" id="KW-0862">Zinc</keyword>
<keyword evidence="4" id="KW-0645">Protease</keyword>
<dbReference type="Pfam" id="PF05649">
    <property type="entry name" value="Peptidase_M13_N"/>
    <property type="match status" value="1"/>
</dbReference>
<dbReference type="InterPro" id="IPR042089">
    <property type="entry name" value="Peptidase_M13_dom_2"/>
</dbReference>
<dbReference type="STRING" id="278856.A0A212EJ44"/>
<evidence type="ECO:0000256" key="3">
    <source>
        <dbReference type="ARBA" id="ARBA00007357"/>
    </source>
</evidence>
<keyword evidence="13" id="KW-1185">Reference proteome</keyword>
<dbReference type="Proteomes" id="UP000007151">
    <property type="component" value="Unassembled WGS sequence"/>
</dbReference>
<evidence type="ECO:0000313" key="12">
    <source>
        <dbReference type="EMBL" id="OWR41506.1"/>
    </source>
</evidence>
<keyword evidence="5" id="KW-0479">Metal-binding</keyword>
<dbReference type="FunCoup" id="A0A212EJ44">
    <property type="interactions" value="103"/>
</dbReference>
<dbReference type="InterPro" id="IPR024079">
    <property type="entry name" value="MetalloPept_cat_dom_sf"/>
</dbReference>
<gene>
    <name evidence="12" type="ORF">KGM_208618B</name>
</gene>
<evidence type="ECO:0000256" key="8">
    <source>
        <dbReference type="ARBA" id="ARBA00023049"/>
    </source>
</evidence>
<keyword evidence="9" id="KW-0472">Membrane</keyword>
<evidence type="ECO:0000256" key="1">
    <source>
        <dbReference type="ARBA" id="ARBA00001947"/>
    </source>
</evidence>
<dbReference type="AlphaFoldDB" id="A0A212EJ44"/>
<feature type="domain" description="Peptidase M13 N-terminal" evidence="11">
    <location>
        <begin position="83"/>
        <end position="480"/>
    </location>
</feature>
<keyword evidence="8" id="KW-0482">Metalloprotease</keyword>
<evidence type="ECO:0000256" key="6">
    <source>
        <dbReference type="ARBA" id="ARBA00022801"/>
    </source>
</evidence>
<evidence type="ECO:0000259" key="10">
    <source>
        <dbReference type="Pfam" id="PF01431"/>
    </source>
</evidence>
<name>A0A212EJ44_DANPL</name>
<keyword evidence="6" id="KW-0378">Hydrolase</keyword>
<dbReference type="Gene3D" id="1.10.1380.10">
    <property type="entry name" value="Neutral endopeptidase , domain2"/>
    <property type="match status" value="1"/>
</dbReference>
<evidence type="ECO:0000256" key="9">
    <source>
        <dbReference type="SAM" id="Phobius"/>
    </source>
</evidence>
<dbReference type="eggNOG" id="KOG3624">
    <property type="taxonomic scope" value="Eukaryota"/>
</dbReference>
<dbReference type="Gene3D" id="3.40.390.10">
    <property type="entry name" value="Collagenase (Catalytic Domain)"/>
    <property type="match status" value="2"/>
</dbReference>
<dbReference type="GO" id="GO:0016485">
    <property type="term" value="P:protein processing"/>
    <property type="evidence" value="ECO:0007669"/>
    <property type="project" value="TreeGrafter"/>
</dbReference>
<evidence type="ECO:0000256" key="2">
    <source>
        <dbReference type="ARBA" id="ARBA00004401"/>
    </source>
</evidence>
<comment type="cofactor">
    <cofactor evidence="1">
        <name>Zn(2+)</name>
        <dbReference type="ChEBI" id="CHEBI:29105"/>
    </cofactor>
</comment>
<dbReference type="InParanoid" id="A0A212EJ44"/>
<dbReference type="SUPFAM" id="SSF55486">
    <property type="entry name" value="Metalloproteases ('zincins'), catalytic domain"/>
    <property type="match status" value="2"/>
</dbReference>
<feature type="non-terminal residue" evidence="12">
    <location>
        <position position="1"/>
    </location>
</feature>
<accession>A0A212EJ44</accession>
<evidence type="ECO:0000259" key="11">
    <source>
        <dbReference type="Pfam" id="PF05649"/>
    </source>
</evidence>
<comment type="similarity">
    <text evidence="3">Belongs to the peptidase M13 family.</text>
</comment>
<evidence type="ECO:0000256" key="4">
    <source>
        <dbReference type="ARBA" id="ARBA00022670"/>
    </source>
</evidence>
<dbReference type="GO" id="GO:0004222">
    <property type="term" value="F:metalloendopeptidase activity"/>
    <property type="evidence" value="ECO:0007669"/>
    <property type="project" value="InterPro"/>
</dbReference>
<dbReference type="GO" id="GO:0046872">
    <property type="term" value="F:metal ion binding"/>
    <property type="evidence" value="ECO:0007669"/>
    <property type="project" value="UniProtKB-KW"/>
</dbReference>
<dbReference type="PANTHER" id="PTHR11733:SF167">
    <property type="entry name" value="FI17812P1-RELATED"/>
    <property type="match status" value="1"/>
</dbReference>
<feature type="transmembrane region" description="Helical" evidence="9">
    <location>
        <begin position="16"/>
        <end position="38"/>
    </location>
</feature>